<dbReference type="EMBL" id="FNIZ01000007">
    <property type="protein sequence ID" value="SDO71048.1"/>
    <property type="molecule type" value="Genomic_DNA"/>
</dbReference>
<dbReference type="RefSeq" id="WP_089652174.1">
    <property type="nucleotide sequence ID" value="NZ_FNIZ01000007.1"/>
</dbReference>
<name>A0A1H0LS68_HALAD</name>
<dbReference type="PROSITE" id="PS51186">
    <property type="entry name" value="GNAT"/>
    <property type="match status" value="1"/>
</dbReference>
<dbReference type="InterPro" id="IPR016181">
    <property type="entry name" value="Acyl_CoA_acyltransferase"/>
</dbReference>
<accession>A0A1H0LS68</accession>
<keyword evidence="2" id="KW-0808">Transferase</keyword>
<protein>
    <submittedName>
        <fullName evidence="2">Acetyltransferase (GNAT) family protein</fullName>
    </submittedName>
</protein>
<dbReference type="Pfam" id="PF00583">
    <property type="entry name" value="Acetyltransf_1"/>
    <property type="match status" value="1"/>
</dbReference>
<dbReference type="Proteomes" id="UP000198860">
    <property type="component" value="Unassembled WGS sequence"/>
</dbReference>
<dbReference type="CDD" id="cd04301">
    <property type="entry name" value="NAT_SF"/>
    <property type="match status" value="1"/>
</dbReference>
<gene>
    <name evidence="2" type="ORF">SAMN05421677_107108</name>
</gene>
<dbReference type="AlphaFoldDB" id="A0A1H0LS68"/>
<evidence type="ECO:0000313" key="3">
    <source>
        <dbReference type="Proteomes" id="UP000198860"/>
    </source>
</evidence>
<sequence length="157" mass="17814">MRIIDLKHISTDDKVDFFHTHWGGTTMVISSGVYECPELAGYAALENEKIIGLITYVKKERECEIISLDSLIENKGIGTSLIKAVEGEAKRMGCRSLNVITTNDNIRALAFYQKREFRIREIFHDAVQRAREMKPEIPAIGDHGIPIVDELLLKKEI</sequence>
<dbReference type="OrthoDB" id="7365228at2"/>
<dbReference type="GO" id="GO:0016747">
    <property type="term" value="F:acyltransferase activity, transferring groups other than amino-acyl groups"/>
    <property type="evidence" value="ECO:0007669"/>
    <property type="project" value="InterPro"/>
</dbReference>
<dbReference type="SUPFAM" id="SSF55729">
    <property type="entry name" value="Acyl-CoA N-acyltransferases (Nat)"/>
    <property type="match status" value="1"/>
</dbReference>
<evidence type="ECO:0000259" key="1">
    <source>
        <dbReference type="PROSITE" id="PS51186"/>
    </source>
</evidence>
<dbReference type="STRING" id="240303.SAMN05421677_107108"/>
<reference evidence="3" key="1">
    <citation type="submission" date="2016-10" db="EMBL/GenBank/DDBJ databases">
        <authorList>
            <person name="Varghese N."/>
            <person name="Submissions S."/>
        </authorList>
    </citation>
    <scope>NUCLEOTIDE SEQUENCE [LARGE SCALE GENOMIC DNA]</scope>
    <source>
        <strain evidence="3">CGMCC 1.3703</strain>
    </source>
</reference>
<keyword evidence="3" id="KW-1185">Reference proteome</keyword>
<feature type="domain" description="N-acetyltransferase" evidence="1">
    <location>
        <begin position="1"/>
        <end position="138"/>
    </location>
</feature>
<dbReference type="InterPro" id="IPR000182">
    <property type="entry name" value="GNAT_dom"/>
</dbReference>
<evidence type="ECO:0000313" key="2">
    <source>
        <dbReference type="EMBL" id="SDO71048.1"/>
    </source>
</evidence>
<proteinExistence type="predicted"/>
<dbReference type="Gene3D" id="3.40.630.30">
    <property type="match status" value="1"/>
</dbReference>
<organism evidence="2 3">
    <name type="scientific">Halobacillus aidingensis</name>
    <dbReference type="NCBI Taxonomy" id="240303"/>
    <lineage>
        <taxon>Bacteria</taxon>
        <taxon>Bacillati</taxon>
        <taxon>Bacillota</taxon>
        <taxon>Bacilli</taxon>
        <taxon>Bacillales</taxon>
        <taxon>Bacillaceae</taxon>
        <taxon>Halobacillus</taxon>
    </lineage>
</organism>